<dbReference type="PANTHER" id="PTHR42815">
    <property type="entry name" value="FAD-BINDING, PUTATIVE (AFU_ORTHOLOGUE AFUA_6G07600)-RELATED"/>
    <property type="match status" value="1"/>
</dbReference>
<comment type="caution">
    <text evidence="2">The sequence shown here is derived from an EMBL/GenBank/DDBJ whole genome shotgun (WGS) entry which is preliminary data.</text>
</comment>
<dbReference type="PANTHER" id="PTHR42815:SF2">
    <property type="entry name" value="FAD-BINDING, PUTATIVE (AFU_ORTHOLOGUE AFUA_6G07600)-RELATED"/>
    <property type="match status" value="1"/>
</dbReference>
<accession>A0ABS6SWS9</accession>
<evidence type="ECO:0000313" key="2">
    <source>
        <dbReference type="EMBL" id="MBV7377409.1"/>
    </source>
</evidence>
<dbReference type="InterPro" id="IPR011576">
    <property type="entry name" value="Pyridox_Oxase_N"/>
</dbReference>
<feature type="domain" description="Pyridoxamine 5'-phosphate oxidase N-terminal" evidence="1">
    <location>
        <begin position="30"/>
        <end position="150"/>
    </location>
</feature>
<protein>
    <submittedName>
        <fullName evidence="2">Pyridoxamine 5'-phosphate oxidase family protein</fullName>
    </submittedName>
</protein>
<name>A0ABS6SWS9_9RHOB</name>
<gene>
    <name evidence="2" type="ORF">KJP28_00620</name>
</gene>
<keyword evidence="3" id="KW-1185">Reference proteome</keyword>
<dbReference type="Proteomes" id="UP000756530">
    <property type="component" value="Unassembled WGS sequence"/>
</dbReference>
<dbReference type="NCBIfam" id="TIGR04025">
    <property type="entry name" value="PPOX_FMN_DR2398"/>
    <property type="match status" value="1"/>
</dbReference>
<evidence type="ECO:0000259" key="1">
    <source>
        <dbReference type="Pfam" id="PF01243"/>
    </source>
</evidence>
<evidence type="ECO:0000313" key="3">
    <source>
        <dbReference type="Proteomes" id="UP000756530"/>
    </source>
</evidence>
<dbReference type="Pfam" id="PF01243">
    <property type="entry name" value="PNPOx_N"/>
    <property type="match status" value="1"/>
</dbReference>
<proteinExistence type="predicted"/>
<sequence length="202" mass="21916">MKAIDTIEALEALYVEKPGGAAVEKVTDRLTRAYHAWIMASRFCVISTVGPEGTDGSPRGDDGPVVRVLDAGTIALPDWRGNKRLDTLRNIVRDGRVSLMFFVPGSGNVMRVNGRAIVTADQDLCASFAQHDKPPKSVIVVTIAEVYPQCARAIMRSGLWTSGDRSDGLPTIGDMLKDVTNGAFDGAAYDAEWSERADKTMW</sequence>
<reference evidence="2 3" key="1">
    <citation type="submission" date="2021-05" db="EMBL/GenBank/DDBJ databases">
        <title>Culturable bacteria isolated from Daya Bay.</title>
        <authorList>
            <person name="Zheng W."/>
            <person name="Yu S."/>
            <person name="Huang Y."/>
        </authorList>
    </citation>
    <scope>NUCLEOTIDE SEQUENCE [LARGE SCALE GENOMIC DNA]</scope>
    <source>
        <strain evidence="2 3">DP4N28-5</strain>
    </source>
</reference>
<dbReference type="RefSeq" id="WP_218390298.1">
    <property type="nucleotide sequence ID" value="NZ_JAHUZE010000001.1"/>
</dbReference>
<dbReference type="InterPro" id="IPR024029">
    <property type="entry name" value="Pyridox_Oxase_FMN-dep"/>
</dbReference>
<organism evidence="2 3">
    <name type="scientific">Maritimibacter dapengensis</name>
    <dbReference type="NCBI Taxonomy" id="2836868"/>
    <lineage>
        <taxon>Bacteria</taxon>
        <taxon>Pseudomonadati</taxon>
        <taxon>Pseudomonadota</taxon>
        <taxon>Alphaproteobacteria</taxon>
        <taxon>Rhodobacterales</taxon>
        <taxon>Roseobacteraceae</taxon>
        <taxon>Maritimibacter</taxon>
    </lineage>
</organism>
<dbReference type="EMBL" id="JAHUZE010000001">
    <property type="protein sequence ID" value="MBV7377409.1"/>
    <property type="molecule type" value="Genomic_DNA"/>
</dbReference>